<name>A0A6N2KD50_SALVM</name>
<dbReference type="EMBL" id="CAADRP010000258">
    <property type="protein sequence ID" value="VFU25919.1"/>
    <property type="molecule type" value="Genomic_DNA"/>
</dbReference>
<protein>
    <submittedName>
        <fullName evidence="2">Uncharacterized protein</fullName>
    </submittedName>
</protein>
<feature type="transmembrane region" description="Helical" evidence="1">
    <location>
        <begin position="51"/>
        <end position="67"/>
    </location>
</feature>
<keyword evidence="1" id="KW-0812">Transmembrane</keyword>
<accession>A0A6N2KD50</accession>
<evidence type="ECO:0000313" key="2">
    <source>
        <dbReference type="EMBL" id="VFU25919.1"/>
    </source>
</evidence>
<keyword evidence="1" id="KW-0472">Membrane</keyword>
<dbReference type="AlphaFoldDB" id="A0A6N2KD50"/>
<organism evidence="2">
    <name type="scientific">Salix viminalis</name>
    <name type="common">Common osier</name>
    <name type="synonym">Basket willow</name>
    <dbReference type="NCBI Taxonomy" id="40686"/>
    <lineage>
        <taxon>Eukaryota</taxon>
        <taxon>Viridiplantae</taxon>
        <taxon>Streptophyta</taxon>
        <taxon>Embryophyta</taxon>
        <taxon>Tracheophyta</taxon>
        <taxon>Spermatophyta</taxon>
        <taxon>Magnoliopsida</taxon>
        <taxon>eudicotyledons</taxon>
        <taxon>Gunneridae</taxon>
        <taxon>Pentapetalae</taxon>
        <taxon>rosids</taxon>
        <taxon>fabids</taxon>
        <taxon>Malpighiales</taxon>
        <taxon>Salicaceae</taxon>
        <taxon>Saliceae</taxon>
        <taxon>Salix</taxon>
    </lineage>
</organism>
<proteinExistence type="predicted"/>
<keyword evidence="1" id="KW-1133">Transmembrane helix</keyword>
<evidence type="ECO:0000256" key="1">
    <source>
        <dbReference type="SAM" id="Phobius"/>
    </source>
</evidence>
<sequence>MKKPRLIYISLIFHLLLSLSYKLTGIFISSSLLHSLPLFSSLSYFPSLEDCGFWFFNLFSCYSTFLIK</sequence>
<gene>
    <name evidence="2" type="ORF">SVIM_LOCUS64432</name>
</gene>
<reference evidence="2" key="1">
    <citation type="submission" date="2019-03" db="EMBL/GenBank/DDBJ databases">
        <authorList>
            <person name="Mank J."/>
            <person name="Almeida P."/>
        </authorList>
    </citation>
    <scope>NUCLEOTIDE SEQUENCE</scope>
    <source>
        <strain evidence="2">78183</strain>
    </source>
</reference>